<evidence type="ECO:0000313" key="3">
    <source>
        <dbReference type="Proteomes" id="UP001152797"/>
    </source>
</evidence>
<accession>A0A9P1DFG5</accession>
<gene>
    <name evidence="1" type="ORF">C1SCF055_LOCUS34886</name>
</gene>
<dbReference type="EMBL" id="CAMXCT010004557">
    <property type="protein sequence ID" value="CAI4009534.1"/>
    <property type="molecule type" value="Genomic_DNA"/>
</dbReference>
<evidence type="ECO:0000313" key="2">
    <source>
        <dbReference type="EMBL" id="CAL4796846.1"/>
    </source>
</evidence>
<comment type="caution">
    <text evidence="1">The sequence shown here is derived from an EMBL/GenBank/DDBJ whole genome shotgun (WGS) entry which is preliminary data.</text>
</comment>
<dbReference type="Proteomes" id="UP001152797">
    <property type="component" value="Unassembled WGS sequence"/>
</dbReference>
<protein>
    <submittedName>
        <fullName evidence="1">Uncharacterized protein</fullName>
    </submittedName>
</protein>
<keyword evidence="3" id="KW-1185">Reference proteome</keyword>
<dbReference type="EMBL" id="CAMXCT020004557">
    <property type="protein sequence ID" value="CAL1162909.1"/>
    <property type="molecule type" value="Genomic_DNA"/>
</dbReference>
<proteinExistence type="predicted"/>
<name>A0A9P1DFG5_9DINO</name>
<dbReference type="OrthoDB" id="442359at2759"/>
<organism evidence="1">
    <name type="scientific">Cladocopium goreaui</name>
    <dbReference type="NCBI Taxonomy" id="2562237"/>
    <lineage>
        <taxon>Eukaryota</taxon>
        <taxon>Sar</taxon>
        <taxon>Alveolata</taxon>
        <taxon>Dinophyceae</taxon>
        <taxon>Suessiales</taxon>
        <taxon>Symbiodiniaceae</taxon>
        <taxon>Cladocopium</taxon>
    </lineage>
</organism>
<sequence length="301" mass="34209">MLSRCLQLANFETASLDIKHWDPFTERRLCKRLRKPACNGNPLDLLSPAGMALLMAAILQGKDEKLVVAFGLVCSSFVMISRGSTHRHFFLPEGDLTAQSVKAGNCLAARTFLLMQLIAAKGGVWVLEQPSSSIVFRMKRFQELLGKQRVFKQSFWMRGFGSKTPKRTTIWSNSSAVRFFTTSKKARKVVGRKFADTYMDSKGRKRFKGNGNLQKSQEYPVGFGVRFAQTMKKLRKERSPLLRQCYAPQPEHILGIHVSPIKGFNDLWDDAKMEEVIRYLVGSYSLNLPECWHGCLPEYCL</sequence>
<dbReference type="AlphaFoldDB" id="A0A9P1DFG5"/>
<reference evidence="1" key="1">
    <citation type="submission" date="2022-10" db="EMBL/GenBank/DDBJ databases">
        <authorList>
            <person name="Chen Y."/>
            <person name="Dougan E. K."/>
            <person name="Chan C."/>
            <person name="Rhodes N."/>
            <person name="Thang M."/>
        </authorList>
    </citation>
    <scope>NUCLEOTIDE SEQUENCE</scope>
</reference>
<dbReference type="EMBL" id="CAMXCT030004557">
    <property type="protein sequence ID" value="CAL4796846.1"/>
    <property type="molecule type" value="Genomic_DNA"/>
</dbReference>
<reference evidence="2 3" key="2">
    <citation type="submission" date="2024-05" db="EMBL/GenBank/DDBJ databases">
        <authorList>
            <person name="Chen Y."/>
            <person name="Shah S."/>
            <person name="Dougan E. K."/>
            <person name="Thang M."/>
            <person name="Chan C."/>
        </authorList>
    </citation>
    <scope>NUCLEOTIDE SEQUENCE [LARGE SCALE GENOMIC DNA]</scope>
</reference>
<evidence type="ECO:0000313" key="1">
    <source>
        <dbReference type="EMBL" id="CAI4009534.1"/>
    </source>
</evidence>